<dbReference type="Proteomes" id="UP000231426">
    <property type="component" value="Unassembled WGS sequence"/>
</dbReference>
<dbReference type="PANTHER" id="PTHR17224:SF1">
    <property type="entry name" value="PEPTIDYL-TRNA HYDROLASE"/>
    <property type="match status" value="1"/>
</dbReference>
<organism evidence="5 6">
    <name type="scientific">Candidatus Magasanikbacteria bacterium CG10_big_fil_rev_8_21_14_0_10_36_32</name>
    <dbReference type="NCBI Taxonomy" id="1974646"/>
    <lineage>
        <taxon>Bacteria</taxon>
        <taxon>Candidatus Magasanikiibacteriota</taxon>
    </lineage>
</organism>
<feature type="binding site" evidence="4">
    <location>
        <position position="16"/>
    </location>
    <ligand>
        <name>tRNA</name>
        <dbReference type="ChEBI" id="CHEBI:17843"/>
    </ligand>
</feature>
<dbReference type="EC" id="3.1.1.29" evidence="4"/>
<comment type="subcellular location">
    <subcellularLocation>
        <location evidence="4">Cytoplasm</location>
    </subcellularLocation>
</comment>
<sequence>MKIKIIAGLGNPGIEYANSKHNTGFVIIDLIANICKADDFEFNKKFNAEITTGKIGKTKIIFIKPQTFMNNSGKSIRPLMNFYKIKPENLIVIHDDKDILFGEFKIQTNRGPAGHNGVISVMKNLKTENFTRIRVGTSPSHKRKIGNIIKFVMSSYSKPELNALKKISKQIFERLESIL</sequence>
<comment type="function">
    <text evidence="4">Catalyzes the release of premature peptidyl moieties from peptidyl-tRNA molecules trapped in stalled 50S ribosomal subunits, and thus maintains levels of free tRNAs and 50S ribosomes.</text>
</comment>
<dbReference type="InterPro" id="IPR001328">
    <property type="entry name" value="Pept_tRNA_hydro"/>
</dbReference>
<dbReference type="EMBL" id="PFBV01000003">
    <property type="protein sequence ID" value="PIT88428.1"/>
    <property type="molecule type" value="Genomic_DNA"/>
</dbReference>
<comment type="caution">
    <text evidence="5">The sequence shown here is derived from an EMBL/GenBank/DDBJ whole genome shotgun (WGS) entry which is preliminary data.</text>
</comment>
<evidence type="ECO:0000256" key="3">
    <source>
        <dbReference type="ARBA" id="ARBA00022884"/>
    </source>
</evidence>
<comment type="similarity">
    <text evidence="4">Belongs to the PTH family.</text>
</comment>
<evidence type="ECO:0000256" key="2">
    <source>
        <dbReference type="ARBA" id="ARBA00022801"/>
    </source>
</evidence>
<proteinExistence type="inferred from homology"/>
<protein>
    <recommendedName>
        <fullName evidence="4">Peptidyl-tRNA hydrolase</fullName>
        <shortName evidence="4">Pth</shortName>
        <ecNumber evidence="4">3.1.1.29</ecNumber>
    </recommendedName>
</protein>
<accession>A0A2M6W6L1</accession>
<dbReference type="GO" id="GO:0072344">
    <property type="term" value="P:rescue of stalled ribosome"/>
    <property type="evidence" value="ECO:0007669"/>
    <property type="project" value="UniProtKB-UniRule"/>
</dbReference>
<dbReference type="HAMAP" id="MF_00083">
    <property type="entry name" value="Pept_tRNA_hydro_bact"/>
    <property type="match status" value="1"/>
</dbReference>
<comment type="catalytic activity">
    <reaction evidence="4">
        <text>an N-acyl-L-alpha-aminoacyl-tRNA + H2O = an N-acyl-L-amino acid + a tRNA + H(+)</text>
        <dbReference type="Rhea" id="RHEA:54448"/>
        <dbReference type="Rhea" id="RHEA-COMP:10123"/>
        <dbReference type="Rhea" id="RHEA-COMP:13883"/>
        <dbReference type="ChEBI" id="CHEBI:15377"/>
        <dbReference type="ChEBI" id="CHEBI:15378"/>
        <dbReference type="ChEBI" id="CHEBI:59874"/>
        <dbReference type="ChEBI" id="CHEBI:78442"/>
        <dbReference type="ChEBI" id="CHEBI:138191"/>
        <dbReference type="EC" id="3.1.1.29"/>
    </reaction>
</comment>
<reference evidence="6" key="1">
    <citation type="submission" date="2017-09" db="EMBL/GenBank/DDBJ databases">
        <title>Depth-based differentiation of microbial function through sediment-hosted aquifers and enrichment of novel symbionts in the deep terrestrial subsurface.</title>
        <authorList>
            <person name="Probst A.J."/>
            <person name="Ladd B."/>
            <person name="Jarett J.K."/>
            <person name="Geller-Mcgrath D.E."/>
            <person name="Sieber C.M.K."/>
            <person name="Emerson J.B."/>
            <person name="Anantharaman K."/>
            <person name="Thomas B.C."/>
            <person name="Malmstrom R."/>
            <person name="Stieglmeier M."/>
            <person name="Klingl A."/>
            <person name="Woyke T."/>
            <person name="Ryan C.M."/>
            <person name="Banfield J.F."/>
        </authorList>
    </citation>
    <scope>NUCLEOTIDE SEQUENCE [LARGE SCALE GENOMIC DNA]</scope>
</reference>
<dbReference type="PANTHER" id="PTHR17224">
    <property type="entry name" value="PEPTIDYL-TRNA HYDROLASE"/>
    <property type="match status" value="1"/>
</dbReference>
<keyword evidence="3 4" id="KW-0694">RNA-binding</keyword>
<dbReference type="Gene3D" id="3.40.50.1470">
    <property type="entry name" value="Peptidyl-tRNA hydrolase"/>
    <property type="match status" value="1"/>
</dbReference>
<feature type="binding site" evidence="4">
    <location>
        <position position="70"/>
    </location>
    <ligand>
        <name>tRNA</name>
        <dbReference type="ChEBI" id="CHEBI:17843"/>
    </ligand>
</feature>
<dbReference type="Pfam" id="PF01195">
    <property type="entry name" value="Pept_tRNA_hydro"/>
    <property type="match status" value="1"/>
</dbReference>
<evidence type="ECO:0000313" key="5">
    <source>
        <dbReference type="EMBL" id="PIT88428.1"/>
    </source>
</evidence>
<evidence type="ECO:0000313" key="6">
    <source>
        <dbReference type="Proteomes" id="UP000231426"/>
    </source>
</evidence>
<dbReference type="NCBIfam" id="TIGR00447">
    <property type="entry name" value="pth"/>
    <property type="match status" value="1"/>
</dbReference>
<feature type="binding site" evidence="4">
    <location>
        <position position="68"/>
    </location>
    <ligand>
        <name>tRNA</name>
        <dbReference type="ChEBI" id="CHEBI:17843"/>
    </ligand>
</feature>
<feature type="site" description="Discriminates between blocked and unblocked aminoacyl-tRNA" evidence="4">
    <location>
        <position position="11"/>
    </location>
</feature>
<dbReference type="AlphaFoldDB" id="A0A2M6W6L1"/>
<feature type="site" description="Stabilizes the basic form of H active site to accept a proton" evidence="4">
    <location>
        <position position="95"/>
    </location>
</feature>
<dbReference type="GO" id="GO:0004045">
    <property type="term" value="F:peptidyl-tRNA hydrolase activity"/>
    <property type="evidence" value="ECO:0007669"/>
    <property type="project" value="UniProtKB-UniRule"/>
</dbReference>
<dbReference type="CDD" id="cd00462">
    <property type="entry name" value="PTH"/>
    <property type="match status" value="1"/>
</dbReference>
<dbReference type="SUPFAM" id="SSF53178">
    <property type="entry name" value="Peptidyl-tRNA hydrolase-like"/>
    <property type="match status" value="1"/>
</dbReference>
<name>A0A2M6W6L1_9BACT</name>
<evidence type="ECO:0000256" key="1">
    <source>
        <dbReference type="ARBA" id="ARBA00022555"/>
    </source>
</evidence>
<evidence type="ECO:0000256" key="4">
    <source>
        <dbReference type="HAMAP-Rule" id="MF_00083"/>
    </source>
</evidence>
<keyword evidence="1 4" id="KW-0820">tRNA-binding</keyword>
<comment type="subunit">
    <text evidence="4">Monomer.</text>
</comment>
<dbReference type="GO" id="GO:0000049">
    <property type="term" value="F:tRNA binding"/>
    <property type="evidence" value="ECO:0007669"/>
    <property type="project" value="UniProtKB-UniRule"/>
</dbReference>
<feature type="active site" description="Proton acceptor" evidence="4">
    <location>
        <position position="21"/>
    </location>
</feature>
<keyword evidence="4" id="KW-0963">Cytoplasm</keyword>
<comment type="function">
    <text evidence="4">Hydrolyzes ribosome-free peptidyl-tRNAs (with 1 or more amino acids incorporated), which drop off the ribosome during protein synthesis, or as a result of ribosome stalling.</text>
</comment>
<dbReference type="GO" id="GO:0005737">
    <property type="term" value="C:cytoplasm"/>
    <property type="evidence" value="ECO:0007669"/>
    <property type="project" value="UniProtKB-SubCell"/>
</dbReference>
<feature type="binding site" evidence="4">
    <location>
        <position position="116"/>
    </location>
    <ligand>
        <name>tRNA</name>
        <dbReference type="ChEBI" id="CHEBI:17843"/>
    </ligand>
</feature>
<dbReference type="InterPro" id="IPR036416">
    <property type="entry name" value="Pept_tRNA_hydro_sf"/>
</dbReference>
<gene>
    <name evidence="4" type="primary">pth</name>
    <name evidence="5" type="ORF">COU29_01425</name>
</gene>
<keyword evidence="2 4" id="KW-0378">Hydrolase</keyword>
<dbReference type="GO" id="GO:0006515">
    <property type="term" value="P:protein quality control for misfolded or incompletely synthesized proteins"/>
    <property type="evidence" value="ECO:0007669"/>
    <property type="project" value="UniProtKB-UniRule"/>
</dbReference>